<dbReference type="RefSeq" id="WP_254153933.1">
    <property type="nucleotide sequence ID" value="NZ_JAHESD010000023.1"/>
</dbReference>
<evidence type="ECO:0000259" key="3">
    <source>
        <dbReference type="PROSITE" id="PS50110"/>
    </source>
</evidence>
<evidence type="ECO:0000256" key="2">
    <source>
        <dbReference type="PROSITE-ProRule" id="PRU00169"/>
    </source>
</evidence>
<evidence type="ECO:0000313" key="4">
    <source>
        <dbReference type="EMBL" id="MBT1703972.1"/>
    </source>
</evidence>
<gene>
    <name evidence="4" type="ORF">KK060_11815</name>
</gene>
<comment type="caution">
    <text evidence="4">The sequence shown here is derived from an EMBL/GenBank/DDBJ whole genome shotgun (WGS) entry which is preliminary data.</text>
</comment>
<dbReference type="Proteomes" id="UP000772618">
    <property type="component" value="Unassembled WGS sequence"/>
</dbReference>
<feature type="modified residue" description="4-aspartylphosphate" evidence="2">
    <location>
        <position position="61"/>
    </location>
</feature>
<dbReference type="PROSITE" id="PS50110">
    <property type="entry name" value="RESPONSE_REGULATORY"/>
    <property type="match status" value="1"/>
</dbReference>
<organism evidence="4 5">
    <name type="scientific">Chryseosolibacter indicus</name>
    <dbReference type="NCBI Taxonomy" id="2782351"/>
    <lineage>
        <taxon>Bacteria</taxon>
        <taxon>Pseudomonadati</taxon>
        <taxon>Bacteroidota</taxon>
        <taxon>Cytophagia</taxon>
        <taxon>Cytophagales</taxon>
        <taxon>Chryseotaleaceae</taxon>
        <taxon>Chryseosolibacter</taxon>
    </lineage>
</organism>
<keyword evidence="1 2" id="KW-0597">Phosphoprotein</keyword>
<proteinExistence type="predicted"/>
<dbReference type="PANTHER" id="PTHR43547:SF2">
    <property type="entry name" value="HYBRID SIGNAL TRANSDUCTION HISTIDINE KINASE C"/>
    <property type="match status" value="1"/>
</dbReference>
<dbReference type="InterPro" id="IPR011006">
    <property type="entry name" value="CheY-like_superfamily"/>
</dbReference>
<dbReference type="Pfam" id="PF00072">
    <property type="entry name" value="Response_reg"/>
    <property type="match status" value="1"/>
</dbReference>
<dbReference type="PANTHER" id="PTHR43547">
    <property type="entry name" value="TWO-COMPONENT HISTIDINE KINASE"/>
    <property type="match status" value="1"/>
</dbReference>
<feature type="domain" description="Response regulatory" evidence="3">
    <location>
        <begin position="10"/>
        <end position="128"/>
    </location>
</feature>
<dbReference type="SMART" id="SM00448">
    <property type="entry name" value="REC"/>
    <property type="match status" value="1"/>
</dbReference>
<dbReference type="Gene3D" id="3.40.50.2300">
    <property type="match status" value="1"/>
</dbReference>
<dbReference type="EMBL" id="JAHESD010000023">
    <property type="protein sequence ID" value="MBT1703972.1"/>
    <property type="molecule type" value="Genomic_DNA"/>
</dbReference>
<evidence type="ECO:0000256" key="1">
    <source>
        <dbReference type="ARBA" id="ARBA00022553"/>
    </source>
</evidence>
<accession>A0ABS5VT29</accession>
<name>A0ABS5VT29_9BACT</name>
<reference evidence="4 5" key="1">
    <citation type="submission" date="2021-05" db="EMBL/GenBank/DDBJ databases">
        <title>A Polyphasic approach of four new species of the genus Ohtaekwangia: Ohtaekwangia histidinii sp. nov., Ohtaekwangia cretensis sp. nov., Ohtaekwangia indiensis sp. nov., Ohtaekwangia reichenbachii sp. nov. from diverse environment.</title>
        <authorList>
            <person name="Octaviana S."/>
        </authorList>
    </citation>
    <scope>NUCLEOTIDE SEQUENCE [LARGE SCALE GENOMIC DNA]</scope>
    <source>
        <strain evidence="4 5">PWU20</strain>
    </source>
</reference>
<dbReference type="InterPro" id="IPR001789">
    <property type="entry name" value="Sig_transdc_resp-reg_receiver"/>
</dbReference>
<dbReference type="SUPFAM" id="SSF52172">
    <property type="entry name" value="CheY-like"/>
    <property type="match status" value="1"/>
</dbReference>
<sequence length="149" mass="17572">MKALEEVPKHVLLAEDDDDDFDFFSMAIDETSLTVILKRAENGDILLQLLDQNIPDILFMDIFLPYKTGRECLREIRANRKYDSLPIIIYTSVKELEQIEFCYREGSNFYMIKPTSFNELKAILKKIISLEWKKMMYYPTLSEFVVNPQ</sequence>
<protein>
    <submittedName>
        <fullName evidence="4">Response regulator</fullName>
    </submittedName>
</protein>
<evidence type="ECO:0000313" key="5">
    <source>
        <dbReference type="Proteomes" id="UP000772618"/>
    </source>
</evidence>
<keyword evidence="5" id="KW-1185">Reference proteome</keyword>